<feature type="domain" description="Large ribosomal subunit protein eL40" evidence="4">
    <location>
        <begin position="3"/>
        <end position="51"/>
    </location>
</feature>
<dbReference type="GO" id="GO:0006412">
    <property type="term" value="P:translation"/>
    <property type="evidence" value="ECO:0007669"/>
    <property type="project" value="UniProtKB-UniRule"/>
</dbReference>
<evidence type="ECO:0000256" key="1">
    <source>
        <dbReference type="ARBA" id="ARBA00022980"/>
    </source>
</evidence>
<dbReference type="InterPro" id="IPR011332">
    <property type="entry name" value="Ribosomal_zn-bd"/>
</dbReference>
<evidence type="ECO:0000313" key="6">
    <source>
        <dbReference type="Proteomes" id="UP000008680"/>
    </source>
</evidence>
<comment type="similarity">
    <text evidence="3">Belongs to the eukaryotic ribosomal protein eL40 family.</text>
</comment>
<dbReference type="AlphaFoldDB" id="D3E340"/>
<gene>
    <name evidence="3" type="primary">rpl40e</name>
    <name evidence="5" type="ordered locus">mru_1100</name>
</gene>
<dbReference type="PANTHER" id="PTHR39649:SF1">
    <property type="entry name" value="LARGE RIBOSOMAL SUBUNIT PROTEIN EL40"/>
    <property type="match status" value="1"/>
</dbReference>
<dbReference type="Pfam" id="PF13240">
    <property type="entry name" value="Zn_Ribbon_1"/>
    <property type="match status" value="1"/>
</dbReference>
<dbReference type="Proteomes" id="UP000008680">
    <property type="component" value="Chromosome"/>
</dbReference>
<dbReference type="InterPro" id="IPR001975">
    <property type="entry name" value="Ribosomal_eL40_dom"/>
</dbReference>
<keyword evidence="1 3" id="KW-0689">Ribosomal protein</keyword>
<dbReference type="GO" id="GO:0003735">
    <property type="term" value="F:structural constituent of ribosome"/>
    <property type="evidence" value="ECO:0007669"/>
    <property type="project" value="InterPro"/>
</dbReference>
<dbReference type="EMBL" id="CP001719">
    <property type="protein sequence ID" value="ADC46951.1"/>
    <property type="molecule type" value="Genomic_DNA"/>
</dbReference>
<dbReference type="KEGG" id="mru:mru_1100"/>
<proteinExistence type="inferred from homology"/>
<protein>
    <recommendedName>
        <fullName evidence="3">Large ribosomal subunit protein eL40</fullName>
    </recommendedName>
</protein>
<evidence type="ECO:0000259" key="4">
    <source>
        <dbReference type="SMART" id="SM01377"/>
    </source>
</evidence>
<dbReference type="InterPro" id="IPR023657">
    <property type="entry name" value="Ribosomal_eL40_arc"/>
</dbReference>
<dbReference type="STRING" id="634498.mru_1100"/>
<keyword evidence="2 3" id="KW-0687">Ribonucleoprotein</keyword>
<reference evidence="5 6" key="1">
    <citation type="journal article" date="2010" name="PLoS ONE">
        <title>The genome sequence of the rumen methanogen Methanobrevibacter ruminantium reveals new possibilities for controlling ruminant methane emissions.</title>
        <authorList>
            <person name="Leahy S.C."/>
            <person name="Kelly W.J."/>
            <person name="Altermann E."/>
            <person name="Ronimus R.S."/>
            <person name="Yeoman C.J."/>
            <person name="Pacheco D.M."/>
            <person name="Li D."/>
            <person name="Kong Z."/>
            <person name="McTavish S."/>
            <person name="Sang C."/>
            <person name="Lambie S.C."/>
            <person name="Janssen P.H."/>
            <person name="Dey D."/>
            <person name="Attwood G.T."/>
        </authorList>
    </citation>
    <scope>NUCLEOTIDE SEQUENCE [LARGE SCALE GENOMIC DNA]</scope>
    <source>
        <strain evidence="6">ATCC 35063 / DSM 1093 / JCM 13430 / OCM 146 / M1</strain>
    </source>
</reference>
<accession>D3E340</accession>
<dbReference type="NCBIfam" id="NF003161">
    <property type="entry name" value="PRK04136.1"/>
    <property type="match status" value="1"/>
</dbReference>
<dbReference type="SUPFAM" id="SSF57829">
    <property type="entry name" value="Zn-binding ribosomal proteins"/>
    <property type="match status" value="1"/>
</dbReference>
<organism evidence="5 6">
    <name type="scientific">Methanobrevibacter ruminantium (strain ATCC 35063 / DSM 1093 / JCM 13430 / OCM 146 / M1)</name>
    <name type="common">Methanobacterium ruminantium</name>
    <dbReference type="NCBI Taxonomy" id="634498"/>
    <lineage>
        <taxon>Archaea</taxon>
        <taxon>Methanobacteriati</taxon>
        <taxon>Methanobacteriota</taxon>
        <taxon>Methanomada group</taxon>
        <taxon>Methanobacteria</taxon>
        <taxon>Methanobacteriales</taxon>
        <taxon>Methanobacteriaceae</taxon>
        <taxon>Methanobrevibacter</taxon>
    </lineage>
</organism>
<evidence type="ECO:0000256" key="2">
    <source>
        <dbReference type="ARBA" id="ARBA00023274"/>
    </source>
</evidence>
<keyword evidence="6" id="KW-1185">Reference proteome</keyword>
<dbReference type="HAMAP" id="MF_00788">
    <property type="entry name" value="Ribosomal_eL40"/>
    <property type="match status" value="1"/>
</dbReference>
<dbReference type="eggNOG" id="arCOG04049">
    <property type="taxonomic scope" value="Archaea"/>
</dbReference>
<name>D3E340_METRM</name>
<evidence type="ECO:0000256" key="3">
    <source>
        <dbReference type="HAMAP-Rule" id="MF_00788"/>
    </source>
</evidence>
<sequence>MEDVEMARFEEAENRMFNVKICLKCNARNPAGATTCRKCGYKGLRFKAKEPRG</sequence>
<dbReference type="GO" id="GO:1990904">
    <property type="term" value="C:ribonucleoprotein complex"/>
    <property type="evidence" value="ECO:0007669"/>
    <property type="project" value="UniProtKB-KW"/>
</dbReference>
<dbReference type="Gene3D" id="4.10.1060.50">
    <property type="match status" value="1"/>
</dbReference>
<dbReference type="HOGENOM" id="CLU_205640_0_0_2"/>
<dbReference type="InterPro" id="IPR026870">
    <property type="entry name" value="Zinc_ribbon_dom"/>
</dbReference>
<evidence type="ECO:0000313" key="5">
    <source>
        <dbReference type="EMBL" id="ADC46951.1"/>
    </source>
</evidence>
<dbReference type="SMART" id="SM01377">
    <property type="entry name" value="Ribosomal_L40e"/>
    <property type="match status" value="1"/>
</dbReference>
<dbReference type="PANTHER" id="PTHR39649">
    <property type="entry name" value="50S RIBOSOMAL PROTEIN L40E"/>
    <property type="match status" value="1"/>
</dbReference>
<dbReference type="GO" id="GO:0005840">
    <property type="term" value="C:ribosome"/>
    <property type="evidence" value="ECO:0007669"/>
    <property type="project" value="UniProtKB-KW"/>
</dbReference>
<dbReference type="InterPro" id="IPR038587">
    <property type="entry name" value="Ribosomal_eL40_sf"/>
</dbReference>
<dbReference type="PATRIC" id="fig|634498.28.peg.1103"/>